<proteinExistence type="predicted"/>
<evidence type="ECO:0000313" key="1">
    <source>
        <dbReference type="RefSeq" id="XP_059602306.1"/>
    </source>
</evidence>
<dbReference type="RefSeq" id="XP_059602306.1">
    <property type="nucleotide sequence ID" value="XM_059744236.1"/>
</dbReference>
<reference evidence="1" key="2">
    <citation type="submission" date="2025-08" db="UniProtKB">
        <authorList>
            <consortium name="RefSeq"/>
        </authorList>
    </citation>
    <scope>IDENTIFICATION</scope>
</reference>
<organism evidence="1">
    <name type="scientific">Aspergillus niger</name>
    <dbReference type="NCBI Taxonomy" id="5061"/>
    <lineage>
        <taxon>Eukaryota</taxon>
        <taxon>Fungi</taxon>
        <taxon>Dikarya</taxon>
        <taxon>Ascomycota</taxon>
        <taxon>Pezizomycotina</taxon>
        <taxon>Eurotiomycetes</taxon>
        <taxon>Eurotiomycetidae</taxon>
        <taxon>Eurotiales</taxon>
        <taxon>Aspergillaceae</taxon>
        <taxon>Aspergillus</taxon>
        <taxon>Aspergillus subgen. Circumdati</taxon>
    </lineage>
</organism>
<reference evidence="1" key="1">
    <citation type="submission" date="2025-02" db="EMBL/GenBank/DDBJ databases">
        <authorList>
            <consortium name="NCBI Genome Project"/>
        </authorList>
    </citation>
    <scope>NUCLEOTIDE SEQUENCE</scope>
</reference>
<dbReference type="VEuPathDB" id="FungiDB:An14g04470"/>
<dbReference type="AlphaFoldDB" id="A0AAJ8BTK1"/>
<protein>
    <submittedName>
        <fullName evidence="1">Uncharacterized protein</fullName>
    </submittedName>
</protein>
<gene>
    <name evidence="1" type="ORF">An14g04470</name>
</gene>
<name>A0AAJ8BTK1_ASPNG</name>
<sequence length="195" mass="21313">MLGRGRLDKSADRMYDVKDVLPANTRRAGHESGGRVVVENHGRERVVTPAGRADRQTLITIDFMTVPYGKPSLCAFYGMQLGDEASGIGVGRMHTSLSGVLPRQLTGSNGLTSSCCVLMTLDRPEFDLPSYPPVRNKLHGPTHPALHACALLHVIALLAVMTFRCSRCRQSYQSRGHPHTVLISPRSLKPRGRSS</sequence>
<accession>A0AAJ8BTK1</accession>
<dbReference type="GeneID" id="84592996"/>
<dbReference type="KEGG" id="ang:An14g04470"/>